<dbReference type="EMBL" id="OV725079">
    <property type="protein sequence ID" value="CAH1397109.1"/>
    <property type="molecule type" value="Genomic_DNA"/>
</dbReference>
<organism evidence="3 4">
    <name type="scientific">Nezara viridula</name>
    <name type="common">Southern green stink bug</name>
    <name type="synonym">Cimex viridulus</name>
    <dbReference type="NCBI Taxonomy" id="85310"/>
    <lineage>
        <taxon>Eukaryota</taxon>
        <taxon>Metazoa</taxon>
        <taxon>Ecdysozoa</taxon>
        <taxon>Arthropoda</taxon>
        <taxon>Hexapoda</taxon>
        <taxon>Insecta</taxon>
        <taxon>Pterygota</taxon>
        <taxon>Neoptera</taxon>
        <taxon>Paraneoptera</taxon>
        <taxon>Hemiptera</taxon>
        <taxon>Heteroptera</taxon>
        <taxon>Panheteroptera</taxon>
        <taxon>Pentatomomorpha</taxon>
        <taxon>Pentatomoidea</taxon>
        <taxon>Pentatomidae</taxon>
        <taxon>Pentatominae</taxon>
        <taxon>Nezara</taxon>
    </lineage>
</organism>
<dbReference type="GO" id="GO:0007156">
    <property type="term" value="P:homophilic cell adhesion via plasma membrane adhesion molecules"/>
    <property type="evidence" value="ECO:0007669"/>
    <property type="project" value="TreeGrafter"/>
</dbReference>
<dbReference type="GO" id="GO:0050808">
    <property type="term" value="P:synapse organization"/>
    <property type="evidence" value="ECO:0007669"/>
    <property type="project" value="TreeGrafter"/>
</dbReference>
<sequence>MVDRDSIRRQGLALCRTQLEYNPATVDHRNSLLRNSNKTEPIAPSVMWYQDSFMLDPTERRTMETRGNKHTLTLKHVQAADFGNYSCVAENSLGKSKKYMELSGKWGNSFSL</sequence>
<dbReference type="SUPFAM" id="SSF48726">
    <property type="entry name" value="Immunoglobulin"/>
    <property type="match status" value="1"/>
</dbReference>
<evidence type="ECO:0000259" key="2">
    <source>
        <dbReference type="PROSITE" id="PS50835"/>
    </source>
</evidence>
<dbReference type="InterPro" id="IPR007110">
    <property type="entry name" value="Ig-like_dom"/>
</dbReference>
<dbReference type="Proteomes" id="UP001152798">
    <property type="component" value="Chromosome 3"/>
</dbReference>
<dbReference type="InterPro" id="IPR036179">
    <property type="entry name" value="Ig-like_dom_sf"/>
</dbReference>
<evidence type="ECO:0000313" key="4">
    <source>
        <dbReference type="Proteomes" id="UP001152798"/>
    </source>
</evidence>
<dbReference type="GO" id="GO:0043025">
    <property type="term" value="C:neuronal cell body"/>
    <property type="evidence" value="ECO:0007669"/>
    <property type="project" value="TreeGrafter"/>
</dbReference>
<feature type="domain" description="Ig-like" evidence="2">
    <location>
        <begin position="1"/>
        <end position="103"/>
    </location>
</feature>
<dbReference type="OrthoDB" id="6159398at2759"/>
<dbReference type="CDD" id="cd00096">
    <property type="entry name" value="Ig"/>
    <property type="match status" value="1"/>
</dbReference>
<keyword evidence="1" id="KW-0393">Immunoglobulin domain</keyword>
<keyword evidence="4" id="KW-1185">Reference proteome</keyword>
<dbReference type="GO" id="GO:0008046">
    <property type="term" value="F:axon guidance receptor activity"/>
    <property type="evidence" value="ECO:0007669"/>
    <property type="project" value="TreeGrafter"/>
</dbReference>
<dbReference type="GO" id="GO:0005886">
    <property type="term" value="C:plasma membrane"/>
    <property type="evidence" value="ECO:0007669"/>
    <property type="project" value="TreeGrafter"/>
</dbReference>
<dbReference type="InterPro" id="IPR013783">
    <property type="entry name" value="Ig-like_fold"/>
</dbReference>
<dbReference type="Gene3D" id="2.60.40.10">
    <property type="entry name" value="Immunoglobulins"/>
    <property type="match status" value="1"/>
</dbReference>
<dbReference type="PANTHER" id="PTHR45080:SF38">
    <property type="entry name" value="FI23916P1-RELATED"/>
    <property type="match status" value="1"/>
</dbReference>
<dbReference type="GO" id="GO:0030424">
    <property type="term" value="C:axon"/>
    <property type="evidence" value="ECO:0007669"/>
    <property type="project" value="TreeGrafter"/>
</dbReference>
<dbReference type="Pfam" id="PF07679">
    <property type="entry name" value="I-set"/>
    <property type="match status" value="1"/>
</dbReference>
<dbReference type="InterPro" id="IPR013098">
    <property type="entry name" value="Ig_I-set"/>
</dbReference>
<accession>A0A9P0H7Z6</accession>
<gene>
    <name evidence="3" type="ORF">NEZAVI_LOCUS7028</name>
</gene>
<dbReference type="AlphaFoldDB" id="A0A9P0H7Z6"/>
<proteinExistence type="predicted"/>
<name>A0A9P0H7Z6_NEZVI</name>
<dbReference type="InterPro" id="IPR050958">
    <property type="entry name" value="Cell_Adh-Cytoskel_Orgn"/>
</dbReference>
<reference evidence="3" key="1">
    <citation type="submission" date="2022-01" db="EMBL/GenBank/DDBJ databases">
        <authorList>
            <person name="King R."/>
        </authorList>
    </citation>
    <scope>NUCLEOTIDE SEQUENCE</scope>
</reference>
<evidence type="ECO:0000256" key="1">
    <source>
        <dbReference type="ARBA" id="ARBA00023319"/>
    </source>
</evidence>
<protein>
    <recommendedName>
        <fullName evidence="2">Ig-like domain-containing protein</fullName>
    </recommendedName>
</protein>
<dbReference type="PANTHER" id="PTHR45080">
    <property type="entry name" value="CONTACTIN 5"/>
    <property type="match status" value="1"/>
</dbReference>
<dbReference type="PROSITE" id="PS50835">
    <property type="entry name" value="IG_LIKE"/>
    <property type="match status" value="1"/>
</dbReference>
<evidence type="ECO:0000313" key="3">
    <source>
        <dbReference type="EMBL" id="CAH1397109.1"/>
    </source>
</evidence>